<evidence type="ECO:0000313" key="4">
    <source>
        <dbReference type="EMBL" id="BAL90050.1"/>
    </source>
</evidence>
<reference evidence="4 5" key="1">
    <citation type="submission" date="2012-02" db="EMBL/GenBank/DDBJ databases">
        <title>Complete genome sequence of Actinoplanes missouriensis 431 (= NBRC 102363).</title>
        <authorList>
            <person name="Ohnishi Y."/>
            <person name="Ishikawa J."/>
            <person name="Sekine M."/>
            <person name="Hosoyama A."/>
            <person name="Harada T."/>
            <person name="Narita H."/>
            <person name="Hata T."/>
            <person name="Konno Y."/>
            <person name="Tutikane K."/>
            <person name="Fujita N."/>
            <person name="Horinouchi S."/>
            <person name="Hayakawa M."/>
        </authorList>
    </citation>
    <scope>NUCLEOTIDE SEQUENCE [LARGE SCALE GENOMIC DNA]</scope>
    <source>
        <strain evidence="5">ATCC 14538 / DSM 43046 / CBS 188.64 / JCM 3121 / NBRC 102363 / NCIMB 12654 / NRRL B-3342 / UNCC 431</strain>
    </source>
</reference>
<dbReference type="GO" id="GO:0008270">
    <property type="term" value="F:zinc ion binding"/>
    <property type="evidence" value="ECO:0007669"/>
    <property type="project" value="UniProtKB-KW"/>
</dbReference>
<dbReference type="KEGG" id="ams:AMIS_48300"/>
<feature type="region of interest" description="Disordered" evidence="2">
    <location>
        <begin position="227"/>
        <end position="253"/>
    </location>
</feature>
<keyword evidence="1" id="KW-0863">Zinc-finger</keyword>
<dbReference type="PANTHER" id="PTHR38133:SF1">
    <property type="entry name" value="SLR1429 PROTEIN"/>
    <property type="match status" value="1"/>
</dbReference>
<dbReference type="PANTHER" id="PTHR38133">
    <property type="entry name" value="SLR1429 PROTEIN"/>
    <property type="match status" value="1"/>
</dbReference>
<dbReference type="STRING" id="512565.AMIS_48300"/>
<evidence type="ECO:0000256" key="1">
    <source>
        <dbReference type="PROSITE-ProRule" id="PRU00325"/>
    </source>
</evidence>
<sequence>MFEALRMGPTFARGRRDDRAGHVRSLTVSSSLVTALVRGPDDPVAFRSRIAVRSFGAAEWARVEKALVSEARYAADLLSGRMPDGIEAVFAGAGLGLLPLSLDEVALDCSCERWPMPCVHLAATCYALARTFEGDPFEVFTWRGRSRDELLMRLRKLRESAAVDEAAKAAASRPASSAASSPDEQPGPARPLVDPDDPAAFWGVHPAGVAPAGAERAGAERAGVAPAGAEWAGAEPAGAGPQGFVAPGSAAPLAGVRPDALLDQLDPPPLSHHGQPIVEVLRPAYAALPETEVADRS</sequence>
<gene>
    <name evidence="4" type="ordered locus">AMIS_48300</name>
</gene>
<feature type="region of interest" description="Disordered" evidence="2">
    <location>
        <begin position="165"/>
        <end position="206"/>
    </location>
</feature>
<name>I0HAL3_ACTM4</name>
<dbReference type="InterPro" id="IPR007527">
    <property type="entry name" value="Znf_SWIM"/>
</dbReference>
<keyword evidence="1" id="KW-0479">Metal-binding</keyword>
<dbReference type="HOGENOM" id="CLU_053146_2_2_11"/>
<dbReference type="eggNOG" id="COG4279">
    <property type="taxonomic scope" value="Bacteria"/>
</dbReference>
<keyword evidence="1" id="KW-0862">Zinc</keyword>
<feature type="compositionally biased region" description="Low complexity" evidence="2">
    <location>
        <begin position="227"/>
        <end position="243"/>
    </location>
</feature>
<dbReference type="EMBL" id="AP012319">
    <property type="protein sequence ID" value="BAL90050.1"/>
    <property type="molecule type" value="Genomic_DNA"/>
</dbReference>
<keyword evidence="5" id="KW-1185">Reference proteome</keyword>
<accession>I0HAL3</accession>
<dbReference type="AlphaFoldDB" id="I0HAL3"/>
<feature type="compositionally biased region" description="Low complexity" evidence="2">
    <location>
        <begin position="168"/>
        <end position="181"/>
    </location>
</feature>
<evidence type="ECO:0000313" key="5">
    <source>
        <dbReference type="Proteomes" id="UP000007882"/>
    </source>
</evidence>
<dbReference type="Proteomes" id="UP000007882">
    <property type="component" value="Chromosome"/>
</dbReference>
<protein>
    <recommendedName>
        <fullName evidence="3">SWIM-type domain-containing protein</fullName>
    </recommendedName>
</protein>
<evidence type="ECO:0000259" key="3">
    <source>
        <dbReference type="PROSITE" id="PS50966"/>
    </source>
</evidence>
<evidence type="ECO:0000256" key="2">
    <source>
        <dbReference type="SAM" id="MobiDB-lite"/>
    </source>
</evidence>
<dbReference type="PROSITE" id="PS50966">
    <property type="entry name" value="ZF_SWIM"/>
    <property type="match status" value="1"/>
</dbReference>
<feature type="domain" description="SWIM-type" evidence="3">
    <location>
        <begin position="98"/>
        <end position="129"/>
    </location>
</feature>
<proteinExistence type="predicted"/>
<organism evidence="4 5">
    <name type="scientific">Actinoplanes missouriensis (strain ATCC 14538 / DSM 43046 / CBS 188.64 / JCM 3121 / NBRC 102363 / NCIMB 12654 / NRRL B-3342 / UNCC 431)</name>
    <dbReference type="NCBI Taxonomy" id="512565"/>
    <lineage>
        <taxon>Bacteria</taxon>
        <taxon>Bacillati</taxon>
        <taxon>Actinomycetota</taxon>
        <taxon>Actinomycetes</taxon>
        <taxon>Micromonosporales</taxon>
        <taxon>Micromonosporaceae</taxon>
        <taxon>Actinoplanes</taxon>
    </lineage>
</organism>
<dbReference type="PATRIC" id="fig|512565.3.peg.4817"/>